<dbReference type="EMBL" id="UINC01046799">
    <property type="protein sequence ID" value="SVB55258.1"/>
    <property type="molecule type" value="Genomic_DNA"/>
</dbReference>
<evidence type="ECO:0000313" key="3">
    <source>
        <dbReference type="EMBL" id="SVB55258.1"/>
    </source>
</evidence>
<evidence type="ECO:0000259" key="2">
    <source>
        <dbReference type="PROSITE" id="PS51272"/>
    </source>
</evidence>
<dbReference type="Gene3D" id="2.60.40.10">
    <property type="entry name" value="Immunoglobulins"/>
    <property type="match status" value="1"/>
</dbReference>
<dbReference type="InterPro" id="IPR036116">
    <property type="entry name" value="FN3_sf"/>
</dbReference>
<dbReference type="InterPro" id="IPR001119">
    <property type="entry name" value="SLH_dom"/>
</dbReference>
<evidence type="ECO:0000259" key="1">
    <source>
        <dbReference type="PROSITE" id="PS50853"/>
    </source>
</evidence>
<dbReference type="PROSITE" id="PS50853">
    <property type="entry name" value="FN3"/>
    <property type="match status" value="1"/>
</dbReference>
<organism evidence="3">
    <name type="scientific">marine metagenome</name>
    <dbReference type="NCBI Taxonomy" id="408172"/>
    <lineage>
        <taxon>unclassified sequences</taxon>
        <taxon>metagenomes</taxon>
        <taxon>ecological metagenomes</taxon>
    </lineage>
</organism>
<dbReference type="CDD" id="cd00063">
    <property type="entry name" value="FN3"/>
    <property type="match status" value="1"/>
</dbReference>
<dbReference type="SUPFAM" id="SSF49265">
    <property type="entry name" value="Fibronectin type III"/>
    <property type="match status" value="1"/>
</dbReference>
<feature type="non-terminal residue" evidence="3">
    <location>
        <position position="1"/>
    </location>
</feature>
<dbReference type="AlphaFoldDB" id="A0A382EX59"/>
<feature type="non-terminal residue" evidence="3">
    <location>
        <position position="435"/>
    </location>
</feature>
<dbReference type="Pfam" id="PF00041">
    <property type="entry name" value="fn3"/>
    <property type="match status" value="1"/>
</dbReference>
<feature type="domain" description="Fibronectin type-III" evidence="1">
    <location>
        <begin position="32"/>
        <end position="129"/>
    </location>
</feature>
<dbReference type="InterPro" id="IPR013783">
    <property type="entry name" value="Ig-like_fold"/>
</dbReference>
<feature type="domain" description="SLH" evidence="2">
    <location>
        <begin position="202"/>
        <end position="265"/>
    </location>
</feature>
<accession>A0A382EX59</accession>
<dbReference type="PRINTS" id="PR00014">
    <property type="entry name" value="FNTYPEIII"/>
</dbReference>
<name>A0A382EX59_9ZZZZ</name>
<dbReference type="SMART" id="SM00060">
    <property type="entry name" value="FN3"/>
    <property type="match status" value="1"/>
</dbReference>
<evidence type="ECO:0008006" key="4">
    <source>
        <dbReference type="Google" id="ProtNLM"/>
    </source>
</evidence>
<dbReference type="InterPro" id="IPR003961">
    <property type="entry name" value="FN3_dom"/>
</dbReference>
<gene>
    <name evidence="3" type="ORF">METZ01_LOCUS208112</name>
</gene>
<dbReference type="Pfam" id="PF00395">
    <property type="entry name" value="SLH"/>
    <property type="match status" value="1"/>
</dbReference>
<protein>
    <recommendedName>
        <fullName evidence="4">Fibronectin type-III domain-containing protein</fullName>
    </recommendedName>
</protein>
<reference evidence="3" key="1">
    <citation type="submission" date="2018-05" db="EMBL/GenBank/DDBJ databases">
        <authorList>
            <person name="Lanie J.A."/>
            <person name="Ng W.-L."/>
            <person name="Kazmierczak K.M."/>
            <person name="Andrzejewski T.M."/>
            <person name="Davidsen T.M."/>
            <person name="Wayne K.J."/>
            <person name="Tettelin H."/>
            <person name="Glass J.I."/>
            <person name="Rusch D."/>
            <person name="Podicherti R."/>
            <person name="Tsui H.-C.T."/>
            <person name="Winkler M.E."/>
        </authorList>
    </citation>
    <scope>NUCLEOTIDE SEQUENCE</scope>
</reference>
<dbReference type="PROSITE" id="PS51272">
    <property type="entry name" value="SLH"/>
    <property type="match status" value="1"/>
</dbReference>
<sequence length="435" mass="45726">VALKTRLWAIVLLAVTLTAATTSVVHAASVGPPTGLTATAGNNQVALSWTAPSVGANPAISDYIVEYTTDGSTWSNFVHEVSSTASSTVTSLINNVQYSFRVYALNSDGTGTASNVAIATPVSNHTPNDLATYKACPTGVAPAAGFTDWVSTDVDCVKYYGITKGTTETTYSPISVVTRWQMALFLTRMAAVTGITLGDGTGHGFTDISGESDEIQTAIGQIKQLGITVGKTATTYAPADNVSREEMALFLTRLLKKSTVGPGGNTEFVTGTSGAKEIKSNDTDYNFTDLSGVTLYESLTAITNLWNLGVTEVATATLYEPQEPMTRKAMATMMTNALAHSNARPKGLVIQTGSYRVEGTPRITLSVTHRSDAFAPIADTVVDTFKYIHTIDTTSTRFTTTGFCSSTAVTEAGGTKCTIDTGDPKTDADGNLAVF</sequence>
<proteinExistence type="predicted"/>